<evidence type="ECO:0000256" key="3">
    <source>
        <dbReference type="ARBA" id="ARBA00022692"/>
    </source>
</evidence>
<evidence type="ECO:0000256" key="7">
    <source>
        <dbReference type="SAM" id="Phobius"/>
    </source>
</evidence>
<evidence type="ECO:0000256" key="5">
    <source>
        <dbReference type="ARBA" id="ARBA00023136"/>
    </source>
</evidence>
<evidence type="ECO:0000256" key="6">
    <source>
        <dbReference type="SAM" id="MobiDB-lite"/>
    </source>
</evidence>
<sequence>MPPISAEEELSDTPGLVSTPVSSPPSPTKGTYGQILKSSAIIGGSSVLNIAVGIVRTKIMALLLGPAGFGMLSLYGSIATLTQTLAGMGINSSGVRQIAEAAGLDDEDHMRQTTLVLRRISILLGLLGASCLIVFSRPISRLTFGTNQHAAQVSALSLAVFFALVSAGQGALIQGMRRIADLAKMGVLGALFGTIISIPLVYFFRDRGVVPSLIAVAAVTCLVSWRYSRKVHVPNIFIRPSVVMREATSLLKLGFAFMASGLMTVGVAYVIRITVSRRLGLEATGLYQAAWTLGGLYVGFILQAMGADFYPRLTAYARDHPVCNRLVNEQAHVGLLLGGPGVLATLTFAPLVIALFYSARFGAAVGVLRWICLGTIVQVVTWPMGFIIIAKAKQTLFIACELAWTIVSLALVWICISRFGLNGVGIAFFGSYIFHGFLIYGVVRKMSGFLWSAENKHTGALFLIVIAAVFSGFYILPFALAEGLGAIVTLLSAIYSTRLLAKLVSSDSIPKQLRRLIISRGTPLRKTFP</sequence>
<dbReference type="EMBL" id="CP121194">
    <property type="protein sequence ID" value="XBH09033.1"/>
    <property type="molecule type" value="Genomic_DNA"/>
</dbReference>
<feature type="transmembrane region" description="Helical" evidence="7">
    <location>
        <begin position="151"/>
        <end position="173"/>
    </location>
</feature>
<feature type="transmembrane region" description="Helical" evidence="7">
    <location>
        <begin position="185"/>
        <end position="204"/>
    </location>
</feature>
<evidence type="ECO:0000313" key="9">
    <source>
        <dbReference type="EMBL" id="XBH12237.1"/>
    </source>
</evidence>
<dbReference type="CDD" id="cd13125">
    <property type="entry name" value="MATE_like_10"/>
    <property type="match status" value="1"/>
</dbReference>
<feature type="transmembrane region" description="Helical" evidence="7">
    <location>
        <begin position="460"/>
        <end position="480"/>
    </location>
</feature>
<feature type="region of interest" description="Disordered" evidence="6">
    <location>
        <begin position="1"/>
        <end position="30"/>
    </location>
</feature>
<feature type="transmembrane region" description="Helical" evidence="7">
    <location>
        <begin position="120"/>
        <end position="139"/>
    </location>
</feature>
<evidence type="ECO:0000256" key="4">
    <source>
        <dbReference type="ARBA" id="ARBA00022989"/>
    </source>
</evidence>
<feature type="transmembrane region" description="Helical" evidence="7">
    <location>
        <begin position="210"/>
        <end position="228"/>
    </location>
</feature>
<accession>A0AAU7CVF7</accession>
<dbReference type="PANTHER" id="PTHR30250">
    <property type="entry name" value="PST FAMILY PREDICTED COLANIC ACID TRANSPORTER"/>
    <property type="match status" value="1"/>
</dbReference>
<dbReference type="InterPro" id="IPR044550">
    <property type="entry name" value="WzxE"/>
</dbReference>
<accession>A0AAU7D4K0</accession>
<dbReference type="EMBL" id="CP121195">
    <property type="protein sequence ID" value="XBH12237.1"/>
    <property type="molecule type" value="Genomic_DNA"/>
</dbReference>
<keyword evidence="2" id="KW-1003">Cell membrane</keyword>
<dbReference type="GO" id="GO:0005886">
    <property type="term" value="C:plasma membrane"/>
    <property type="evidence" value="ECO:0007669"/>
    <property type="project" value="UniProtKB-SubCell"/>
</dbReference>
<dbReference type="RefSeq" id="WP_348266542.1">
    <property type="nucleotide sequence ID" value="NZ_CP121194.1"/>
</dbReference>
<reference evidence="8" key="1">
    <citation type="submission" date="2023-03" db="EMBL/GenBank/DDBJ databases">
        <title>Edaphobacter sp.</title>
        <authorList>
            <person name="Huber K.J."/>
            <person name="Papendorf J."/>
            <person name="Pilke C."/>
            <person name="Bunk B."/>
            <person name="Sproeer C."/>
            <person name="Pester M."/>
        </authorList>
    </citation>
    <scope>NUCLEOTIDE SEQUENCE</scope>
    <source>
        <strain evidence="8">DSM 109919</strain>
        <strain evidence="9">DSM 109920</strain>
    </source>
</reference>
<dbReference type="GO" id="GO:0009246">
    <property type="term" value="P:enterobacterial common antigen biosynthetic process"/>
    <property type="evidence" value="ECO:0007669"/>
    <property type="project" value="InterPro"/>
</dbReference>
<organism evidence="8">
    <name type="scientific">Edaphobacter paludis</name>
    <dbReference type="NCBI Taxonomy" id="3035702"/>
    <lineage>
        <taxon>Bacteria</taxon>
        <taxon>Pseudomonadati</taxon>
        <taxon>Acidobacteriota</taxon>
        <taxon>Terriglobia</taxon>
        <taxon>Terriglobales</taxon>
        <taxon>Acidobacteriaceae</taxon>
        <taxon>Edaphobacter</taxon>
    </lineage>
</organism>
<feature type="transmembrane region" description="Helical" evidence="7">
    <location>
        <begin position="368"/>
        <end position="389"/>
    </location>
</feature>
<feature type="transmembrane region" description="Helical" evidence="7">
    <location>
        <begin position="331"/>
        <end position="356"/>
    </location>
</feature>
<dbReference type="InterPro" id="IPR050833">
    <property type="entry name" value="Poly_Biosynth_Transport"/>
</dbReference>
<dbReference type="AlphaFoldDB" id="A0AAU7CVF7"/>
<gene>
    <name evidence="8" type="ORF">P4G45_11080</name>
    <name evidence="9" type="ORF">P8936_11025</name>
</gene>
<dbReference type="KEGG" id="epl:P4G45_11080"/>
<evidence type="ECO:0000256" key="2">
    <source>
        <dbReference type="ARBA" id="ARBA00022475"/>
    </source>
</evidence>
<feature type="transmembrane region" description="Helical" evidence="7">
    <location>
        <begin position="420"/>
        <end position="440"/>
    </location>
</feature>
<protein>
    <submittedName>
        <fullName evidence="8">O-antigen translocase</fullName>
    </submittedName>
</protein>
<evidence type="ECO:0000256" key="1">
    <source>
        <dbReference type="ARBA" id="ARBA00004651"/>
    </source>
</evidence>
<dbReference type="PANTHER" id="PTHR30250:SF11">
    <property type="entry name" value="O-ANTIGEN TRANSPORTER-RELATED"/>
    <property type="match status" value="1"/>
</dbReference>
<name>A0AAU7CVF7_9BACT</name>
<proteinExistence type="predicted"/>
<comment type="subcellular location">
    <subcellularLocation>
        <location evidence="1">Cell membrane</location>
        <topology evidence="1">Multi-pass membrane protein</topology>
    </subcellularLocation>
</comment>
<feature type="compositionally biased region" description="Acidic residues" evidence="6">
    <location>
        <begin position="1"/>
        <end position="11"/>
    </location>
</feature>
<feature type="transmembrane region" description="Helical" evidence="7">
    <location>
        <begin position="249"/>
        <end position="271"/>
    </location>
</feature>
<evidence type="ECO:0000313" key="8">
    <source>
        <dbReference type="EMBL" id="XBH09033.1"/>
    </source>
</evidence>
<feature type="transmembrane region" description="Helical" evidence="7">
    <location>
        <begin position="291"/>
        <end position="310"/>
    </location>
</feature>
<keyword evidence="3 7" id="KW-0812">Transmembrane</keyword>
<keyword evidence="4 7" id="KW-1133">Transmembrane helix</keyword>
<dbReference type="Pfam" id="PF13440">
    <property type="entry name" value="Polysacc_synt_3"/>
    <property type="match status" value="1"/>
</dbReference>
<keyword evidence="5 7" id="KW-0472">Membrane</keyword>
<feature type="transmembrane region" description="Helical" evidence="7">
    <location>
        <begin position="396"/>
        <end position="414"/>
    </location>
</feature>